<evidence type="ECO:0000256" key="1">
    <source>
        <dbReference type="ARBA" id="ARBA00004651"/>
    </source>
</evidence>
<dbReference type="GO" id="GO:0005886">
    <property type="term" value="C:plasma membrane"/>
    <property type="evidence" value="ECO:0007669"/>
    <property type="project" value="UniProtKB-SubCell"/>
</dbReference>
<dbReference type="InterPro" id="IPR000731">
    <property type="entry name" value="SSD"/>
</dbReference>
<feature type="transmembrane region" description="Helical" evidence="6">
    <location>
        <begin position="325"/>
        <end position="349"/>
    </location>
</feature>
<feature type="transmembrane region" description="Helical" evidence="6">
    <location>
        <begin position="287"/>
        <end position="305"/>
    </location>
</feature>
<evidence type="ECO:0000313" key="8">
    <source>
        <dbReference type="EMBL" id="SJM91582.1"/>
    </source>
</evidence>
<name>A0A1R4H5P5_9GAMM</name>
<evidence type="ECO:0000256" key="4">
    <source>
        <dbReference type="ARBA" id="ARBA00022989"/>
    </source>
</evidence>
<reference evidence="9" key="1">
    <citation type="submission" date="2017-02" db="EMBL/GenBank/DDBJ databases">
        <authorList>
            <person name="Daims H."/>
        </authorList>
    </citation>
    <scope>NUCLEOTIDE SEQUENCE [LARGE SCALE GENOMIC DNA]</scope>
</reference>
<protein>
    <submittedName>
        <fullName evidence="8">Exporter protein</fullName>
    </submittedName>
</protein>
<evidence type="ECO:0000256" key="5">
    <source>
        <dbReference type="ARBA" id="ARBA00023136"/>
    </source>
</evidence>
<comment type="subcellular location">
    <subcellularLocation>
        <location evidence="1">Cell membrane</location>
        <topology evidence="1">Multi-pass membrane protein</topology>
    </subcellularLocation>
</comment>
<feature type="transmembrane region" description="Helical" evidence="6">
    <location>
        <begin position="674"/>
        <end position="698"/>
    </location>
</feature>
<organism evidence="8 9">
    <name type="scientific">Crenothrix polyspora</name>
    <dbReference type="NCBI Taxonomy" id="360316"/>
    <lineage>
        <taxon>Bacteria</taxon>
        <taxon>Pseudomonadati</taxon>
        <taxon>Pseudomonadota</taxon>
        <taxon>Gammaproteobacteria</taxon>
        <taxon>Methylococcales</taxon>
        <taxon>Crenotrichaceae</taxon>
        <taxon>Crenothrix</taxon>
    </lineage>
</organism>
<keyword evidence="4 6" id="KW-1133">Transmembrane helix</keyword>
<feature type="transmembrane region" description="Helical" evidence="6">
    <location>
        <begin position="235"/>
        <end position="254"/>
    </location>
</feature>
<evidence type="ECO:0000313" key="9">
    <source>
        <dbReference type="Proteomes" id="UP000195442"/>
    </source>
</evidence>
<dbReference type="PROSITE" id="PS50156">
    <property type="entry name" value="SSD"/>
    <property type="match status" value="1"/>
</dbReference>
<dbReference type="SUPFAM" id="SSF82866">
    <property type="entry name" value="Multidrug efflux transporter AcrB transmembrane domain"/>
    <property type="match status" value="2"/>
</dbReference>
<feature type="transmembrane region" description="Helical" evidence="6">
    <location>
        <begin position="410"/>
        <end position="427"/>
    </location>
</feature>
<evidence type="ECO:0000256" key="2">
    <source>
        <dbReference type="ARBA" id="ARBA00022475"/>
    </source>
</evidence>
<evidence type="ECO:0000259" key="7">
    <source>
        <dbReference type="PROSITE" id="PS50156"/>
    </source>
</evidence>
<proteinExistence type="predicted"/>
<evidence type="ECO:0000256" key="6">
    <source>
        <dbReference type="SAM" id="Phobius"/>
    </source>
</evidence>
<dbReference type="Proteomes" id="UP000195442">
    <property type="component" value="Unassembled WGS sequence"/>
</dbReference>
<feature type="transmembrane region" description="Helical" evidence="6">
    <location>
        <begin position="261"/>
        <end position="281"/>
    </location>
</feature>
<feature type="domain" description="SSD" evidence="7">
    <location>
        <begin position="243"/>
        <end position="380"/>
    </location>
</feature>
<dbReference type="Pfam" id="PF03176">
    <property type="entry name" value="MMPL"/>
    <property type="match status" value="2"/>
</dbReference>
<feature type="transmembrane region" description="Helical" evidence="6">
    <location>
        <begin position="647"/>
        <end position="668"/>
    </location>
</feature>
<dbReference type="PANTHER" id="PTHR33406:SF13">
    <property type="entry name" value="MEMBRANE PROTEIN YDFJ"/>
    <property type="match status" value="1"/>
</dbReference>
<dbReference type="InterPro" id="IPR050545">
    <property type="entry name" value="Mycobact_MmpL"/>
</dbReference>
<sequence length="776" mass="86538">MMLIIGVLGRQVLTKDWLETGFLALLPASEQQPEIAKAIQQHNELLNRKVLWLTGAASSKEAIGHARRLKQQLEQSKLFNSIVLEMPQQKMAKQYQQLFPYRYQLLDTQTQLTLSNYPKDLLAQNLETLYSPMAQMMAADLEHDPLLLFSRYFNAQNPIKLTLEQGIVILHDADKYWALLLTDLEDTHLQLDKLETLLALVKSTTTQVQTAGGELMVTGMPLFTAQGSDSAKQEISTVGIGSSAGIIILLMLTFRSVRPLLLSFLAIGSGLFAALVVSVLVFGKIHIITLVFGASLIGVADDYALHFVCDSFAAKNWQPRQSLRYIFPGLLIGLLTNLLSYAGLVFSPFPGLQEVALFSAIGLLFAWLTVVLLFPLLLTGFKPDHKPVILKVANYWQQHWPVWLLKNRRWVCPLVVLFIAGGLWQLTPRDDVRLLQSAPAELLKTADKIKQLLPVSQENQFFLVSGHNLDDWHQNEQQLLEHLKVLTQQHKLMAYQGLSDYWTDQHSQQQNYQLLDKTLYQSGLLKQYMTELGFSKKAINSELKQFNDAKNKSIALPEWLATADESKQNLWLGCDSTHCLSLVSLIGITDLSALSSLQNLQGVAWVDQVEQLSSLFARYRIRVSLLLIAAYLLVFTGFGLKFGWRNALTIISIPIIATLVSLAMMGWFDQLFSLFNLFALLLVLGIGVDDAIFFFMAYNSEQSNTIDADGEAKRASTSLAVTLSALTTLLAFGLLAVSSTEIVHAFGFTVAAGIFTALACSPLVGHRVNPQDNRKV</sequence>
<dbReference type="EMBL" id="FUKJ01000147">
    <property type="protein sequence ID" value="SJM91582.1"/>
    <property type="molecule type" value="Genomic_DNA"/>
</dbReference>
<accession>A0A1R4H5P5</accession>
<feature type="transmembrane region" description="Helical" evidence="6">
    <location>
        <begin position="621"/>
        <end position="640"/>
    </location>
</feature>
<evidence type="ECO:0000256" key="3">
    <source>
        <dbReference type="ARBA" id="ARBA00022692"/>
    </source>
</evidence>
<gene>
    <name evidence="8" type="ORF">CRENPOLYSF2_2300010</name>
</gene>
<keyword evidence="3 6" id="KW-0812">Transmembrane</keyword>
<dbReference type="InterPro" id="IPR004869">
    <property type="entry name" value="MMPL_dom"/>
</dbReference>
<feature type="transmembrane region" description="Helical" evidence="6">
    <location>
        <begin position="743"/>
        <end position="765"/>
    </location>
</feature>
<feature type="transmembrane region" description="Helical" evidence="6">
    <location>
        <begin position="719"/>
        <end position="737"/>
    </location>
</feature>
<feature type="transmembrane region" description="Helical" evidence="6">
    <location>
        <begin position="355"/>
        <end position="378"/>
    </location>
</feature>
<dbReference type="Gene3D" id="1.20.1640.10">
    <property type="entry name" value="Multidrug efflux transporter AcrB transmembrane domain"/>
    <property type="match status" value="2"/>
</dbReference>
<keyword evidence="9" id="KW-1185">Reference proteome</keyword>
<keyword evidence="5 6" id="KW-0472">Membrane</keyword>
<dbReference type="PANTHER" id="PTHR33406">
    <property type="entry name" value="MEMBRANE PROTEIN MJ1562-RELATED"/>
    <property type="match status" value="1"/>
</dbReference>
<dbReference type="AlphaFoldDB" id="A0A1R4H5P5"/>
<keyword evidence="2" id="KW-1003">Cell membrane</keyword>